<dbReference type="GeneTree" id="ENSGT00390000014835"/>
<evidence type="ECO:0000256" key="6">
    <source>
        <dbReference type="ARBA" id="ARBA00037795"/>
    </source>
</evidence>
<keyword evidence="1" id="KW-0268">Exocytosis</keyword>
<dbReference type="Pfam" id="PF15138">
    <property type="entry name" value="Syncollin"/>
    <property type="match status" value="1"/>
</dbReference>
<accession>A0A8D0GZX8</accession>
<keyword evidence="5" id="KW-0968">Cytoplasmic vesicle</keyword>
<evidence type="ECO:0000256" key="7">
    <source>
        <dbReference type="ARBA" id="ARBA00057037"/>
    </source>
</evidence>
<reference evidence="11" key="1">
    <citation type="submission" date="2025-08" db="UniProtKB">
        <authorList>
            <consortium name="Ensembl"/>
        </authorList>
    </citation>
    <scope>IDENTIFICATION</scope>
</reference>
<comment type="function">
    <text evidence="7">Functions in exocytosis in pancreatic acinar cells regulating the fusion of zymogen granules with each other. May have a pore-forming activity on membranes and regulate exocytosis in other exocrine tissues.</text>
</comment>
<evidence type="ECO:0000256" key="9">
    <source>
        <dbReference type="ARBA" id="ARBA00074712"/>
    </source>
</evidence>
<evidence type="ECO:0000256" key="2">
    <source>
        <dbReference type="ARBA" id="ARBA00022729"/>
    </source>
</evidence>
<dbReference type="FunFam" id="2.60.20.10:FF:000014">
    <property type="entry name" value="Syncollin"/>
    <property type="match status" value="1"/>
</dbReference>
<evidence type="ECO:0000313" key="12">
    <source>
        <dbReference type="Proteomes" id="UP000694392"/>
    </source>
</evidence>
<name>A0A8D0GZX8_SPHPU</name>
<dbReference type="OMA" id="ALYCRCS"/>
<dbReference type="Gene3D" id="2.60.20.10">
    <property type="entry name" value="Crystallins"/>
    <property type="match status" value="1"/>
</dbReference>
<evidence type="ECO:0000313" key="11">
    <source>
        <dbReference type="Ensembl" id="ENSSPUP00000014652.1"/>
    </source>
</evidence>
<organism evidence="11 12">
    <name type="scientific">Sphenodon punctatus</name>
    <name type="common">Tuatara</name>
    <name type="synonym">Hatteria punctata</name>
    <dbReference type="NCBI Taxonomy" id="8508"/>
    <lineage>
        <taxon>Eukaryota</taxon>
        <taxon>Metazoa</taxon>
        <taxon>Chordata</taxon>
        <taxon>Craniata</taxon>
        <taxon>Vertebrata</taxon>
        <taxon>Euteleostomi</taxon>
        <taxon>Lepidosauria</taxon>
        <taxon>Sphenodontia</taxon>
        <taxon>Sphenodontidae</taxon>
        <taxon>Sphenodon</taxon>
    </lineage>
</organism>
<dbReference type="GO" id="GO:0042589">
    <property type="term" value="C:zymogen granule membrane"/>
    <property type="evidence" value="ECO:0007669"/>
    <property type="project" value="UniProtKB-SubCell"/>
</dbReference>
<dbReference type="PANTHER" id="PTHR17503:SF0">
    <property type="entry name" value="SYNCOLLIN"/>
    <property type="match status" value="1"/>
</dbReference>
<sequence length="131" mass="14346">SAPLLLLLPLLLAVAGAQCPAPAELKTVNGTRICAMFYTNNSPYYDQCCGGKSLQVMPGEDQPYLPYAWNNDISSLVVGTRCELKVWSKKGKGGNTKKFTSGAVPRLQEIKRGLLFGDWNDCISSYYCKCN</sequence>
<dbReference type="InterPro" id="IPR028137">
    <property type="entry name" value="Syncollin"/>
</dbReference>
<proteinExistence type="predicted"/>
<dbReference type="Ensembl" id="ENSSPUT00000015637.1">
    <property type="protein sequence ID" value="ENSSPUP00000014652.1"/>
    <property type="gene ID" value="ENSSPUG00000011308.1"/>
</dbReference>
<evidence type="ECO:0000256" key="1">
    <source>
        <dbReference type="ARBA" id="ARBA00022483"/>
    </source>
</evidence>
<keyword evidence="4" id="KW-1015">Disulfide bond</keyword>
<evidence type="ECO:0000256" key="5">
    <source>
        <dbReference type="ARBA" id="ARBA00023329"/>
    </source>
</evidence>
<evidence type="ECO:0000256" key="8">
    <source>
        <dbReference type="ARBA" id="ARBA00060468"/>
    </source>
</evidence>
<reference evidence="11" key="2">
    <citation type="submission" date="2025-09" db="UniProtKB">
        <authorList>
            <consortium name="Ensembl"/>
        </authorList>
    </citation>
    <scope>IDENTIFICATION</scope>
</reference>
<dbReference type="Proteomes" id="UP000694392">
    <property type="component" value="Unplaced"/>
</dbReference>
<keyword evidence="12" id="KW-1185">Reference proteome</keyword>
<dbReference type="GO" id="GO:0006887">
    <property type="term" value="P:exocytosis"/>
    <property type="evidence" value="ECO:0007669"/>
    <property type="project" value="UniProtKB-KW"/>
</dbReference>
<comment type="subcellular location">
    <subcellularLocation>
        <location evidence="6">Zymogen granule lumen</location>
    </subcellularLocation>
    <subcellularLocation>
        <location evidence="8">Zymogen granule membrane</location>
        <topology evidence="8">Peripheral membrane protein</topology>
        <orientation evidence="8">Lumenal side</orientation>
    </subcellularLocation>
</comment>
<feature type="chain" id="PRO_5034600944" description="Syncollin" evidence="10">
    <location>
        <begin position="18"/>
        <end position="131"/>
    </location>
</feature>
<dbReference type="PANTHER" id="PTHR17503">
    <property type="entry name" value="SYNCOLLIN"/>
    <property type="match status" value="1"/>
</dbReference>
<dbReference type="AlphaFoldDB" id="A0A8D0GZX8"/>
<feature type="signal peptide" evidence="10">
    <location>
        <begin position="1"/>
        <end position="17"/>
    </location>
</feature>
<keyword evidence="2 10" id="KW-0732">Signal</keyword>
<keyword evidence="3" id="KW-0472">Membrane</keyword>
<evidence type="ECO:0000256" key="4">
    <source>
        <dbReference type="ARBA" id="ARBA00023157"/>
    </source>
</evidence>
<protein>
    <recommendedName>
        <fullName evidence="9">Syncollin</fullName>
    </recommendedName>
</protein>
<evidence type="ECO:0000256" key="3">
    <source>
        <dbReference type="ARBA" id="ARBA00023136"/>
    </source>
</evidence>
<evidence type="ECO:0000256" key="10">
    <source>
        <dbReference type="SAM" id="SignalP"/>
    </source>
</evidence>